<accession>A0ABN7A8W9</accession>
<gene>
    <name evidence="1" type="ORF">NTJ_01446</name>
</gene>
<evidence type="ECO:0000313" key="2">
    <source>
        <dbReference type="Proteomes" id="UP001307889"/>
    </source>
</evidence>
<sequence length="124" mass="14326">MEWTTRRKAHPERFVAQLAWHTPIRCSYCQMRSKTVTAFREQWNYEDEISPSSPIISIVSAASPRGQKSSSNCDEEEIANRGEDVYVADTIQNLGPLQAICHLLVKNCLPRGARYFWYNTLFLE</sequence>
<dbReference type="Proteomes" id="UP001307889">
    <property type="component" value="Chromosome 1"/>
</dbReference>
<name>A0ABN7A8W9_9HEMI</name>
<dbReference type="EMBL" id="AP028909">
    <property type="protein sequence ID" value="BES88640.1"/>
    <property type="molecule type" value="Genomic_DNA"/>
</dbReference>
<reference evidence="1 2" key="1">
    <citation type="submission" date="2023-09" db="EMBL/GenBank/DDBJ databases">
        <title>Nesidiocoris tenuis whole genome shotgun sequence.</title>
        <authorList>
            <person name="Shibata T."/>
            <person name="Shimoda M."/>
            <person name="Kobayashi T."/>
            <person name="Uehara T."/>
        </authorList>
    </citation>
    <scope>NUCLEOTIDE SEQUENCE [LARGE SCALE GENOMIC DNA]</scope>
    <source>
        <strain evidence="1 2">Japan</strain>
    </source>
</reference>
<proteinExistence type="predicted"/>
<protein>
    <submittedName>
        <fullName evidence="1">Uncharacterized protein</fullName>
    </submittedName>
</protein>
<keyword evidence="2" id="KW-1185">Reference proteome</keyword>
<organism evidence="1 2">
    <name type="scientific">Nesidiocoris tenuis</name>
    <dbReference type="NCBI Taxonomy" id="355587"/>
    <lineage>
        <taxon>Eukaryota</taxon>
        <taxon>Metazoa</taxon>
        <taxon>Ecdysozoa</taxon>
        <taxon>Arthropoda</taxon>
        <taxon>Hexapoda</taxon>
        <taxon>Insecta</taxon>
        <taxon>Pterygota</taxon>
        <taxon>Neoptera</taxon>
        <taxon>Paraneoptera</taxon>
        <taxon>Hemiptera</taxon>
        <taxon>Heteroptera</taxon>
        <taxon>Panheteroptera</taxon>
        <taxon>Cimicomorpha</taxon>
        <taxon>Miridae</taxon>
        <taxon>Dicyphina</taxon>
        <taxon>Nesidiocoris</taxon>
    </lineage>
</organism>
<evidence type="ECO:0000313" key="1">
    <source>
        <dbReference type="EMBL" id="BES88640.1"/>
    </source>
</evidence>